<organism evidence="1 2">
    <name type="scientific">Aspergillus melleus</name>
    <dbReference type="NCBI Taxonomy" id="138277"/>
    <lineage>
        <taxon>Eukaryota</taxon>
        <taxon>Fungi</taxon>
        <taxon>Dikarya</taxon>
        <taxon>Ascomycota</taxon>
        <taxon>Pezizomycotina</taxon>
        <taxon>Eurotiomycetes</taxon>
        <taxon>Eurotiomycetidae</taxon>
        <taxon>Eurotiales</taxon>
        <taxon>Aspergillaceae</taxon>
        <taxon>Aspergillus</taxon>
        <taxon>Aspergillus subgen. Circumdati</taxon>
    </lineage>
</organism>
<evidence type="ECO:0000313" key="2">
    <source>
        <dbReference type="Proteomes" id="UP001177260"/>
    </source>
</evidence>
<evidence type="ECO:0000313" key="1">
    <source>
        <dbReference type="EMBL" id="KAK1143820.1"/>
    </source>
</evidence>
<protein>
    <submittedName>
        <fullName evidence="1">Uncharacterized protein</fullName>
    </submittedName>
</protein>
<name>A0ACC3B0Z6_9EURO</name>
<gene>
    <name evidence="1" type="ORF">N8T08_006071</name>
</gene>
<sequence>MTGVEDITQTDSVTAAKLSPRNGDRRAWRDEYQKYGNLGRELKHAAERHTAKDNTTAVDEKLAVATAIEAILCFILAFVADDQSKILPGQVGDSSSWLSILAYWRVVRKNSTSYRRLYSLCSILGAVSYDAIHSLDLERLAVTPLPGEYAIAPAPSTDESNAVKSENKRNRREIQELKNRLPECYKESQRLWLEGLRGLSEEVLTREFPNTWSQRSKNFSEQGRQRLKVGDYSGEYFLPLGRTNSPVEIVRFGYTVLKEWCTNEGVGWNGRLAL</sequence>
<keyword evidence="2" id="KW-1185">Reference proteome</keyword>
<dbReference type="Proteomes" id="UP001177260">
    <property type="component" value="Unassembled WGS sequence"/>
</dbReference>
<comment type="caution">
    <text evidence="1">The sequence shown here is derived from an EMBL/GenBank/DDBJ whole genome shotgun (WGS) entry which is preliminary data.</text>
</comment>
<accession>A0ACC3B0Z6</accession>
<proteinExistence type="predicted"/>
<dbReference type="EMBL" id="JAOPJF010000036">
    <property type="protein sequence ID" value="KAK1143820.1"/>
    <property type="molecule type" value="Genomic_DNA"/>
</dbReference>
<reference evidence="1 2" key="1">
    <citation type="journal article" date="2023" name="ACS Omega">
        <title>Identification of the Neoaspergillic Acid Biosynthesis Gene Cluster by Establishing an In Vitro CRISPR-Ribonucleoprotein Genetic System in Aspergillus melleus.</title>
        <authorList>
            <person name="Yuan B."/>
            <person name="Grau M.F."/>
            <person name="Murata R.M."/>
            <person name="Torok T."/>
            <person name="Venkateswaran K."/>
            <person name="Stajich J.E."/>
            <person name="Wang C.C.C."/>
        </authorList>
    </citation>
    <scope>NUCLEOTIDE SEQUENCE [LARGE SCALE GENOMIC DNA]</scope>
    <source>
        <strain evidence="1 2">IMV 1140</strain>
    </source>
</reference>